<evidence type="ECO:0000259" key="4">
    <source>
        <dbReference type="Pfam" id="PF07992"/>
    </source>
</evidence>
<feature type="domain" description="FAD/NAD(P)-binding" evidence="4">
    <location>
        <begin position="21"/>
        <end position="297"/>
    </location>
</feature>
<evidence type="ECO:0000313" key="5">
    <source>
        <dbReference type="EMBL" id="NIH53108.1"/>
    </source>
</evidence>
<dbReference type="EMBL" id="JAAMOX010000001">
    <property type="protein sequence ID" value="NIH53108.1"/>
    <property type="molecule type" value="Genomic_DNA"/>
</dbReference>
<dbReference type="InterPro" id="IPR023753">
    <property type="entry name" value="FAD/NAD-binding_dom"/>
</dbReference>
<keyword evidence="6" id="KW-1185">Reference proteome</keyword>
<reference evidence="5 6" key="1">
    <citation type="submission" date="2020-02" db="EMBL/GenBank/DDBJ databases">
        <title>Sequencing the genomes of 1000 actinobacteria strains.</title>
        <authorList>
            <person name="Klenk H.-P."/>
        </authorList>
    </citation>
    <scope>NUCLEOTIDE SEQUENCE [LARGE SCALE GENOMIC DNA]</scope>
    <source>
        <strain evidence="5 6">DSM 27960</strain>
    </source>
</reference>
<dbReference type="InterPro" id="IPR036188">
    <property type="entry name" value="FAD/NAD-bd_sf"/>
</dbReference>
<dbReference type="Gene3D" id="3.50.50.60">
    <property type="entry name" value="FAD/NAD(P)-binding domain"/>
    <property type="match status" value="2"/>
</dbReference>
<dbReference type="PANTHER" id="PTHR48105">
    <property type="entry name" value="THIOREDOXIN REDUCTASE 1-RELATED-RELATED"/>
    <property type="match status" value="1"/>
</dbReference>
<evidence type="ECO:0000313" key="6">
    <source>
        <dbReference type="Proteomes" id="UP000541033"/>
    </source>
</evidence>
<dbReference type="PRINTS" id="PR00368">
    <property type="entry name" value="FADPNR"/>
</dbReference>
<dbReference type="AlphaFoldDB" id="A0A7X5TTB6"/>
<sequence length="326" mass="33739">MMTTSDPTAASNAATHAASADVIVVGGGPAGLSAAIALGRSRRSVIVVDAGQPRNARAHGAHNFLTRDGESPLRILELGRDEAARYGVTIVNGAVSGVAGSVGSFTVATEAGDTYVGRRIIIASGIVDSLPDIAGLAERWGIDAIHCPYCHGWEVRDKTIAVIATSPLSMHQATLFRQWTEHLILLENEQFVPMGEDALALEARGTRRVAGKVASLRVEQDALTGVVMEDGSVVPVDAVVVASQSVADSAAIRDLGIPLAINPMGTFIETELGGRTSIPGVWAAGNVTDLGAQVVTSAGAGLMAGAHVNMDLIQEETREAIARIAQ</sequence>
<keyword evidence="2" id="KW-0560">Oxidoreductase</keyword>
<dbReference type="GO" id="GO:0004791">
    <property type="term" value="F:thioredoxin-disulfide reductase (NADPH) activity"/>
    <property type="evidence" value="ECO:0007669"/>
    <property type="project" value="UniProtKB-EC"/>
</dbReference>
<dbReference type="PRINTS" id="PR00469">
    <property type="entry name" value="PNDRDTASEII"/>
</dbReference>
<dbReference type="Pfam" id="PF07992">
    <property type="entry name" value="Pyr_redox_2"/>
    <property type="match status" value="1"/>
</dbReference>
<protein>
    <submittedName>
        <fullName evidence="5">Thioredoxin reductase</fullName>
    </submittedName>
</protein>
<dbReference type="InterPro" id="IPR050097">
    <property type="entry name" value="Ferredoxin-NADP_redctase_2"/>
</dbReference>
<dbReference type="RefSeq" id="WP_243848582.1">
    <property type="nucleotide sequence ID" value="NZ_JAAMOX010000001.1"/>
</dbReference>
<comment type="catalytic activity">
    <reaction evidence="3">
        <text>[thioredoxin]-dithiol + NADP(+) = [thioredoxin]-disulfide + NADPH + H(+)</text>
        <dbReference type="Rhea" id="RHEA:20345"/>
        <dbReference type="Rhea" id="RHEA-COMP:10698"/>
        <dbReference type="Rhea" id="RHEA-COMP:10700"/>
        <dbReference type="ChEBI" id="CHEBI:15378"/>
        <dbReference type="ChEBI" id="CHEBI:29950"/>
        <dbReference type="ChEBI" id="CHEBI:50058"/>
        <dbReference type="ChEBI" id="CHEBI:57783"/>
        <dbReference type="ChEBI" id="CHEBI:58349"/>
        <dbReference type="EC" id="1.8.1.9"/>
    </reaction>
</comment>
<organism evidence="5 6">
    <name type="scientific">Lysinibacter cavernae</name>
    <dbReference type="NCBI Taxonomy" id="1640652"/>
    <lineage>
        <taxon>Bacteria</taxon>
        <taxon>Bacillati</taxon>
        <taxon>Actinomycetota</taxon>
        <taxon>Actinomycetes</taxon>
        <taxon>Micrococcales</taxon>
        <taxon>Microbacteriaceae</taxon>
        <taxon>Lysinibacter</taxon>
    </lineage>
</organism>
<accession>A0A7X5TTB6</accession>
<proteinExistence type="predicted"/>
<evidence type="ECO:0000256" key="1">
    <source>
        <dbReference type="ARBA" id="ARBA00022630"/>
    </source>
</evidence>
<keyword evidence="1" id="KW-0285">Flavoprotein</keyword>
<dbReference type="Proteomes" id="UP000541033">
    <property type="component" value="Unassembled WGS sequence"/>
</dbReference>
<dbReference type="SUPFAM" id="SSF51905">
    <property type="entry name" value="FAD/NAD(P)-binding domain"/>
    <property type="match status" value="1"/>
</dbReference>
<evidence type="ECO:0000256" key="3">
    <source>
        <dbReference type="ARBA" id="ARBA00048132"/>
    </source>
</evidence>
<name>A0A7X5TTB6_9MICO</name>
<comment type="caution">
    <text evidence="5">The sequence shown here is derived from an EMBL/GenBank/DDBJ whole genome shotgun (WGS) entry which is preliminary data.</text>
</comment>
<gene>
    <name evidence="5" type="ORF">FHX76_000976</name>
</gene>
<evidence type="ECO:0000256" key="2">
    <source>
        <dbReference type="ARBA" id="ARBA00023002"/>
    </source>
</evidence>